<keyword evidence="1" id="KW-0472">Membrane</keyword>
<sequence>MSTTTSEDSKFGHCLCDTDAHRMSHHWQIGLRVILMGLIVATILLFLFLRPAAYLAALPIPVVYVALALVNFCEQRSRRSELRRTGQTEIADEEIELDAETAGIAMALKIFTALAIGTFILAAAFFDWAIVGIAAAATFLLAILINLPFIFVGISEAEQDEREKLGRQ</sequence>
<keyword evidence="1" id="KW-0812">Transmembrane</keyword>
<dbReference type="Proteomes" id="UP000315471">
    <property type="component" value="Unassembled WGS sequence"/>
</dbReference>
<name>A0A5C6DT20_9BACT</name>
<reference evidence="2 3" key="1">
    <citation type="submission" date="2019-02" db="EMBL/GenBank/DDBJ databases">
        <title>Deep-cultivation of Planctomycetes and their phenomic and genomic characterization uncovers novel biology.</title>
        <authorList>
            <person name="Wiegand S."/>
            <person name="Jogler M."/>
            <person name="Boedeker C."/>
            <person name="Pinto D."/>
            <person name="Vollmers J."/>
            <person name="Rivas-Marin E."/>
            <person name="Kohn T."/>
            <person name="Peeters S.H."/>
            <person name="Heuer A."/>
            <person name="Rast P."/>
            <person name="Oberbeckmann S."/>
            <person name="Bunk B."/>
            <person name="Jeske O."/>
            <person name="Meyerdierks A."/>
            <person name="Storesund J.E."/>
            <person name="Kallscheuer N."/>
            <person name="Luecker S."/>
            <person name="Lage O.M."/>
            <person name="Pohl T."/>
            <person name="Merkel B.J."/>
            <person name="Hornburger P."/>
            <person name="Mueller R.-W."/>
            <person name="Bruemmer F."/>
            <person name="Labrenz M."/>
            <person name="Spormann A.M."/>
            <person name="Op Den Camp H."/>
            <person name="Overmann J."/>
            <person name="Amann R."/>
            <person name="Jetten M.S.M."/>
            <person name="Mascher T."/>
            <person name="Medema M.H."/>
            <person name="Devos D.P."/>
            <person name="Kaster A.-K."/>
            <person name="Ovreas L."/>
            <person name="Rohde M."/>
            <person name="Galperin M.Y."/>
            <person name="Jogler C."/>
        </authorList>
    </citation>
    <scope>NUCLEOTIDE SEQUENCE [LARGE SCALE GENOMIC DNA]</scope>
    <source>
        <strain evidence="2 3">Q31b</strain>
    </source>
</reference>
<dbReference type="EMBL" id="SJPY01000005">
    <property type="protein sequence ID" value="TWU39908.1"/>
    <property type="molecule type" value="Genomic_DNA"/>
</dbReference>
<gene>
    <name evidence="2" type="ORF">Q31b_32240</name>
</gene>
<feature type="transmembrane region" description="Helical" evidence="1">
    <location>
        <begin position="29"/>
        <end position="48"/>
    </location>
</feature>
<keyword evidence="1" id="KW-1133">Transmembrane helix</keyword>
<feature type="transmembrane region" description="Helical" evidence="1">
    <location>
        <begin position="132"/>
        <end position="154"/>
    </location>
</feature>
<proteinExistence type="predicted"/>
<evidence type="ECO:0000313" key="3">
    <source>
        <dbReference type="Proteomes" id="UP000315471"/>
    </source>
</evidence>
<feature type="transmembrane region" description="Helical" evidence="1">
    <location>
        <begin position="106"/>
        <end position="126"/>
    </location>
</feature>
<dbReference type="Gene3D" id="1.20.1250.20">
    <property type="entry name" value="MFS general substrate transporter like domains"/>
    <property type="match status" value="1"/>
</dbReference>
<evidence type="ECO:0000313" key="2">
    <source>
        <dbReference type="EMBL" id="TWU39908.1"/>
    </source>
</evidence>
<dbReference type="InterPro" id="IPR036259">
    <property type="entry name" value="MFS_trans_sf"/>
</dbReference>
<accession>A0A5C6DT20</accession>
<feature type="transmembrane region" description="Helical" evidence="1">
    <location>
        <begin position="54"/>
        <end position="73"/>
    </location>
</feature>
<dbReference type="AlphaFoldDB" id="A0A5C6DT20"/>
<keyword evidence="3" id="KW-1185">Reference proteome</keyword>
<protein>
    <submittedName>
        <fullName evidence="2">Uncharacterized protein</fullName>
    </submittedName>
</protein>
<dbReference type="RefSeq" id="WP_231617605.1">
    <property type="nucleotide sequence ID" value="NZ_SJPY01000005.1"/>
</dbReference>
<organism evidence="2 3">
    <name type="scientific">Novipirellula aureliae</name>
    <dbReference type="NCBI Taxonomy" id="2527966"/>
    <lineage>
        <taxon>Bacteria</taxon>
        <taxon>Pseudomonadati</taxon>
        <taxon>Planctomycetota</taxon>
        <taxon>Planctomycetia</taxon>
        <taxon>Pirellulales</taxon>
        <taxon>Pirellulaceae</taxon>
        <taxon>Novipirellula</taxon>
    </lineage>
</organism>
<evidence type="ECO:0000256" key="1">
    <source>
        <dbReference type="SAM" id="Phobius"/>
    </source>
</evidence>
<comment type="caution">
    <text evidence="2">The sequence shown here is derived from an EMBL/GenBank/DDBJ whole genome shotgun (WGS) entry which is preliminary data.</text>
</comment>